<evidence type="ECO:0000313" key="1">
    <source>
        <dbReference type="EMBL" id="TKR60187.1"/>
    </source>
</evidence>
<comment type="caution">
    <text evidence="1">The sequence shown here is derived from an EMBL/GenBank/DDBJ whole genome shotgun (WGS) entry which is preliminary data.</text>
</comment>
<name>A0A4U5LVL9_STECR</name>
<evidence type="ECO:0000313" key="2">
    <source>
        <dbReference type="Proteomes" id="UP000298663"/>
    </source>
</evidence>
<reference evidence="1 2" key="1">
    <citation type="journal article" date="2015" name="Genome Biol.">
        <title>Comparative genomics of Steinernema reveals deeply conserved gene regulatory networks.</title>
        <authorList>
            <person name="Dillman A.R."/>
            <person name="Macchietto M."/>
            <person name="Porter C.F."/>
            <person name="Rogers A."/>
            <person name="Williams B."/>
            <person name="Antoshechkin I."/>
            <person name="Lee M.M."/>
            <person name="Goodwin Z."/>
            <person name="Lu X."/>
            <person name="Lewis E.E."/>
            <person name="Goodrich-Blair H."/>
            <person name="Stock S.P."/>
            <person name="Adams B.J."/>
            <person name="Sternberg P.W."/>
            <person name="Mortazavi A."/>
        </authorList>
    </citation>
    <scope>NUCLEOTIDE SEQUENCE [LARGE SCALE GENOMIC DNA]</scope>
    <source>
        <strain evidence="1 2">ALL</strain>
    </source>
</reference>
<protein>
    <submittedName>
        <fullName evidence="1">Uncharacterized protein</fullName>
    </submittedName>
</protein>
<keyword evidence="2" id="KW-1185">Reference proteome</keyword>
<sequence length="138" mass="15877">MIKKTDSMLMLRFFASFLNKTTEYTLLKISSSSQCDSLSRLQRTSKRSISLRRLQPREFLYPSADFEVLPKSLSSSHRIPRLPFVQFLRGQIVSMPMDASRDPRILEASLLAMFFDSSTHLFNQGNETLAVVFCRQCS</sequence>
<organism evidence="1 2">
    <name type="scientific">Steinernema carpocapsae</name>
    <name type="common">Entomopathogenic nematode</name>
    <dbReference type="NCBI Taxonomy" id="34508"/>
    <lineage>
        <taxon>Eukaryota</taxon>
        <taxon>Metazoa</taxon>
        <taxon>Ecdysozoa</taxon>
        <taxon>Nematoda</taxon>
        <taxon>Chromadorea</taxon>
        <taxon>Rhabditida</taxon>
        <taxon>Tylenchina</taxon>
        <taxon>Panagrolaimomorpha</taxon>
        <taxon>Strongyloidoidea</taxon>
        <taxon>Steinernematidae</taxon>
        <taxon>Steinernema</taxon>
    </lineage>
</organism>
<dbReference type="AlphaFoldDB" id="A0A4U5LVL9"/>
<dbReference type="Proteomes" id="UP000298663">
    <property type="component" value="Unassembled WGS sequence"/>
</dbReference>
<gene>
    <name evidence="1" type="ORF">L596_027475</name>
</gene>
<accession>A0A4U5LVL9</accession>
<reference evidence="1 2" key="2">
    <citation type="journal article" date="2019" name="G3 (Bethesda)">
        <title>Hybrid Assembly of the Genome of the Entomopathogenic Nematode Steinernema carpocapsae Identifies the X-Chromosome.</title>
        <authorList>
            <person name="Serra L."/>
            <person name="Macchietto M."/>
            <person name="Macias-Munoz A."/>
            <person name="McGill C.J."/>
            <person name="Rodriguez I.M."/>
            <person name="Rodriguez B."/>
            <person name="Murad R."/>
            <person name="Mortazavi A."/>
        </authorList>
    </citation>
    <scope>NUCLEOTIDE SEQUENCE [LARGE SCALE GENOMIC DNA]</scope>
    <source>
        <strain evidence="1 2">ALL</strain>
    </source>
</reference>
<dbReference type="EMBL" id="AZBU02000011">
    <property type="protein sequence ID" value="TKR60187.1"/>
    <property type="molecule type" value="Genomic_DNA"/>
</dbReference>
<proteinExistence type="predicted"/>